<keyword evidence="2" id="KW-1185">Reference proteome</keyword>
<gene>
    <name evidence="1" type="ORF">LR394_14530</name>
</gene>
<protein>
    <submittedName>
        <fullName evidence="1">Uncharacterized protein</fullName>
    </submittedName>
</protein>
<accession>A0A9X1NE71</accession>
<dbReference type="AlphaFoldDB" id="A0A9X1NE71"/>
<evidence type="ECO:0000313" key="2">
    <source>
        <dbReference type="Proteomes" id="UP001138997"/>
    </source>
</evidence>
<organism evidence="1 2">
    <name type="scientific">Kineosporia babensis</name>
    <dbReference type="NCBI Taxonomy" id="499548"/>
    <lineage>
        <taxon>Bacteria</taxon>
        <taxon>Bacillati</taxon>
        <taxon>Actinomycetota</taxon>
        <taxon>Actinomycetes</taxon>
        <taxon>Kineosporiales</taxon>
        <taxon>Kineosporiaceae</taxon>
        <taxon>Kineosporia</taxon>
    </lineage>
</organism>
<dbReference type="Proteomes" id="UP001138997">
    <property type="component" value="Unassembled WGS sequence"/>
</dbReference>
<proteinExistence type="predicted"/>
<evidence type="ECO:0000313" key="1">
    <source>
        <dbReference type="EMBL" id="MCD5312124.1"/>
    </source>
</evidence>
<name>A0A9X1NE71_9ACTN</name>
<dbReference type="EMBL" id="JAJOMB010000006">
    <property type="protein sequence ID" value="MCD5312124.1"/>
    <property type="molecule type" value="Genomic_DNA"/>
</dbReference>
<comment type="caution">
    <text evidence="1">The sequence shown here is derived from an EMBL/GenBank/DDBJ whole genome shotgun (WGS) entry which is preliminary data.</text>
</comment>
<reference evidence="1" key="1">
    <citation type="submission" date="2021-11" db="EMBL/GenBank/DDBJ databases">
        <title>Streptomyces corallinus and Kineosporia corallina sp. nov., two new coral-derived marine actinobacteria.</title>
        <authorList>
            <person name="Buangrab K."/>
            <person name="Sutthacheep M."/>
            <person name="Yeemin T."/>
            <person name="Harunari E."/>
            <person name="Igarashi Y."/>
            <person name="Sripreechasak P."/>
            <person name="Kanchanasin P."/>
            <person name="Tanasupawat S."/>
            <person name="Phongsopitanun W."/>
        </authorList>
    </citation>
    <scope>NUCLEOTIDE SEQUENCE</scope>
    <source>
        <strain evidence="1">JCM 31032</strain>
    </source>
</reference>
<sequence>MRPPDVPYRYVVNPTVEFLDSLNHQLAADPERLPSVAEFYPSGLVDLVETVALLWDQADVAPEGGTGDYRDVWHQDEYGARYKVRVWRGRVTGILSLCEVFVEPGADEEDEI</sequence>
<dbReference type="RefSeq" id="WP_231442020.1">
    <property type="nucleotide sequence ID" value="NZ_JAJOMB010000006.1"/>
</dbReference>